<dbReference type="GO" id="GO:0005220">
    <property type="term" value="F:inositol 1,4,5-trisphosphate-gated calcium channel activity"/>
    <property type="evidence" value="ECO:0007669"/>
    <property type="project" value="InterPro"/>
</dbReference>
<evidence type="ECO:0000256" key="7">
    <source>
        <dbReference type="ARBA" id="ARBA00022989"/>
    </source>
</evidence>
<proteinExistence type="inferred from homology"/>
<dbReference type="GeneID" id="68113210"/>
<reference evidence="16 17" key="1">
    <citation type="journal article" date="2019" name="Sci. Rep.">
        <title>Nanopore sequencing improves the draft genome of the human pathogenic amoeba Naegleria fowleri.</title>
        <authorList>
            <person name="Liechti N."/>
            <person name="Schurch N."/>
            <person name="Bruggmann R."/>
            <person name="Wittwer M."/>
        </authorList>
    </citation>
    <scope>NUCLEOTIDE SEQUENCE [LARGE SCALE GENOMIC DNA]</scope>
    <source>
        <strain evidence="16 17">ATCC 30894</strain>
    </source>
</reference>
<feature type="coiled-coil region" evidence="13">
    <location>
        <begin position="165"/>
        <end position="194"/>
    </location>
</feature>
<feature type="domain" description="MIR" evidence="15">
    <location>
        <begin position="256"/>
        <end position="312"/>
    </location>
</feature>
<evidence type="ECO:0000256" key="4">
    <source>
        <dbReference type="ARBA" id="ARBA00022692"/>
    </source>
</evidence>
<evidence type="ECO:0000256" key="2">
    <source>
        <dbReference type="ARBA" id="ARBA00009453"/>
    </source>
</evidence>
<evidence type="ECO:0000256" key="10">
    <source>
        <dbReference type="ARBA" id="ARBA00023170"/>
    </source>
</evidence>
<evidence type="ECO:0000256" key="12">
    <source>
        <dbReference type="ARBA" id="ARBA00023303"/>
    </source>
</evidence>
<keyword evidence="12" id="KW-0407">Ion channel</keyword>
<evidence type="ECO:0000256" key="8">
    <source>
        <dbReference type="ARBA" id="ARBA00023065"/>
    </source>
</evidence>
<comment type="subcellular location">
    <subcellularLocation>
        <location evidence="1">Endoplasmic reticulum membrane</location>
        <topology evidence="1">Multi-pass membrane protein</topology>
    </subcellularLocation>
</comment>
<keyword evidence="9 14" id="KW-0472">Membrane</keyword>
<protein>
    <recommendedName>
        <fullName evidence="15">MIR domain-containing protein</fullName>
    </recommendedName>
</protein>
<feature type="transmembrane region" description="Helical" evidence="14">
    <location>
        <begin position="2101"/>
        <end position="2122"/>
    </location>
</feature>
<feature type="domain" description="MIR" evidence="15">
    <location>
        <begin position="197"/>
        <end position="249"/>
    </location>
</feature>
<dbReference type="GO" id="GO:0005789">
    <property type="term" value="C:endoplasmic reticulum membrane"/>
    <property type="evidence" value="ECO:0007669"/>
    <property type="project" value="UniProtKB-SubCell"/>
</dbReference>
<dbReference type="PANTHER" id="PTHR13715">
    <property type="entry name" value="RYANODINE RECEPTOR AND IP3 RECEPTOR"/>
    <property type="match status" value="1"/>
</dbReference>
<evidence type="ECO:0000256" key="3">
    <source>
        <dbReference type="ARBA" id="ARBA00022448"/>
    </source>
</evidence>
<keyword evidence="10" id="KW-0675">Receptor</keyword>
<dbReference type="OMA" id="GSWLYIM"/>
<feature type="domain" description="MIR" evidence="15">
    <location>
        <begin position="374"/>
        <end position="490"/>
    </location>
</feature>
<gene>
    <name evidence="16" type="ORF">FDP41_005992</name>
</gene>
<dbReference type="InterPro" id="IPR014821">
    <property type="entry name" value="Ins145_P3_rcpt"/>
</dbReference>
<keyword evidence="3" id="KW-0813">Transport</keyword>
<dbReference type="Pfam" id="PF01365">
    <property type="entry name" value="RYDR_ITPR"/>
    <property type="match status" value="2"/>
</dbReference>
<dbReference type="Proteomes" id="UP000444721">
    <property type="component" value="Unassembled WGS sequence"/>
</dbReference>
<evidence type="ECO:0000313" key="17">
    <source>
        <dbReference type="Proteomes" id="UP000444721"/>
    </source>
</evidence>
<evidence type="ECO:0000259" key="15">
    <source>
        <dbReference type="SMART" id="SM00472"/>
    </source>
</evidence>
<evidence type="ECO:0000256" key="14">
    <source>
        <dbReference type="SAM" id="Phobius"/>
    </source>
</evidence>
<feature type="transmembrane region" description="Helical" evidence="14">
    <location>
        <begin position="2272"/>
        <end position="2291"/>
    </location>
</feature>
<dbReference type="InterPro" id="IPR015925">
    <property type="entry name" value="Ryanodine_IP3_receptor"/>
</dbReference>
<evidence type="ECO:0000256" key="6">
    <source>
        <dbReference type="ARBA" id="ARBA00022824"/>
    </source>
</evidence>
<keyword evidence="6" id="KW-0256">Endoplasmic reticulum</keyword>
<feature type="transmembrane region" description="Helical" evidence="14">
    <location>
        <begin position="2341"/>
        <end position="2364"/>
    </location>
</feature>
<evidence type="ECO:0000256" key="13">
    <source>
        <dbReference type="SAM" id="Coils"/>
    </source>
</evidence>
<comment type="caution">
    <text evidence="16">The sequence shown here is derived from an EMBL/GenBank/DDBJ whole genome shotgun (WGS) entry which is preliminary data.</text>
</comment>
<keyword evidence="4 14" id="KW-0812">Transmembrane</keyword>
<name>A0A6A5BMM6_NAEFO</name>
<feature type="transmembrane region" description="Helical" evidence="14">
    <location>
        <begin position="2225"/>
        <end position="2252"/>
    </location>
</feature>
<keyword evidence="13" id="KW-0175">Coiled coil</keyword>
<dbReference type="Pfam" id="PF08709">
    <property type="entry name" value="Ins145_P3_rec"/>
    <property type="match status" value="1"/>
</dbReference>
<dbReference type="PRINTS" id="PR00779">
    <property type="entry name" value="INSP3RECEPTR"/>
</dbReference>
<dbReference type="RefSeq" id="XP_044559953.1">
    <property type="nucleotide sequence ID" value="XM_044709578.1"/>
</dbReference>
<evidence type="ECO:0000256" key="1">
    <source>
        <dbReference type="ARBA" id="ARBA00004477"/>
    </source>
</evidence>
<keyword evidence="11" id="KW-1071">Ligand-gated ion channel</keyword>
<dbReference type="SUPFAM" id="SSF82109">
    <property type="entry name" value="MIR domain"/>
    <property type="match status" value="2"/>
</dbReference>
<feature type="transmembrane region" description="Helical" evidence="14">
    <location>
        <begin position="2303"/>
        <end position="2321"/>
    </location>
</feature>
<feature type="domain" description="MIR" evidence="15">
    <location>
        <begin position="321"/>
        <end position="369"/>
    </location>
</feature>
<dbReference type="InterPro" id="IPR000699">
    <property type="entry name" value="RIH_dom"/>
</dbReference>
<keyword evidence="7 14" id="KW-1133">Transmembrane helix</keyword>
<dbReference type="InterPro" id="IPR000493">
    <property type="entry name" value="InsP3_rcpt"/>
</dbReference>
<dbReference type="GO" id="GO:0070679">
    <property type="term" value="F:inositol 1,4,5 trisphosphate binding"/>
    <property type="evidence" value="ECO:0007669"/>
    <property type="project" value="InterPro"/>
</dbReference>
<dbReference type="Gene3D" id="2.80.10.50">
    <property type="match status" value="2"/>
</dbReference>
<dbReference type="InterPro" id="IPR016093">
    <property type="entry name" value="MIR_motif"/>
</dbReference>
<evidence type="ECO:0000256" key="5">
    <source>
        <dbReference type="ARBA" id="ARBA00022737"/>
    </source>
</evidence>
<dbReference type="Pfam" id="PF02815">
    <property type="entry name" value="MIR"/>
    <property type="match status" value="1"/>
</dbReference>
<dbReference type="OrthoDB" id="76898at2759"/>
<keyword evidence="5" id="KW-0677">Repeat</keyword>
<dbReference type="VEuPathDB" id="AmoebaDB:FDP41_005992"/>
<dbReference type="EMBL" id="VFQX01000048">
    <property type="protein sequence ID" value="KAF0975240.1"/>
    <property type="molecule type" value="Genomic_DNA"/>
</dbReference>
<evidence type="ECO:0000313" key="16">
    <source>
        <dbReference type="EMBL" id="KAF0975240.1"/>
    </source>
</evidence>
<dbReference type="InterPro" id="IPR036300">
    <property type="entry name" value="MIR_dom_sf"/>
</dbReference>
<sequence>MSNHSTLGTINSLLIYAARAAGSSGAQQNSAMLGAAGSGGGGGGGFVLPFSELSSSSVASSAATNNQVLHYGDVLSLVYEDEKSHISVRGLNPIRCGCVNFQESYKTPLKESLFMVMKGGSYSALKRYNEFMETKSGTTTGIHELIASSRRSSARFGRNVAAMVNNNAEKSLESKRLKNKMQREEQQNKIEAQRELGKVVTYGARIQLLHLETQEYLTVLRTNAELEKACIGLSLASSGSRTFFQILPHFKFREENEPVRLSDKIILFNEKSKHTLHCSQLVYNKPVVNRDNRNEVNATASNSSNVWRINLFSSYSVHLSKTLIKIGDVIRLFHKDAEGYIFQHHENIKLFTDKSALSSICSLFEIESSDRFRGGFVRYNVPFRIKHLPTGCYLTVQKADVFDPKTDTPNTSDSGSLTSRGVGGWLKIKKGLKQVLKPSLTKEPTDDTLFTFHSPEVGASDAVGYGQPIERRNLVRIRHVKTDTWLHAAERSTKDIITSRSGSMFRSDSKSSSRRASMSPTIAMLKDSSFFVDLSFEYRKKETDVFSISMSSEKELKDFHVVNQVFRVIGNFRKMIKESSTQQPQRSDIESVLEMLRFVIRFCTESGEQDVMKREGIPYPDRQSAFRDIGLIDIIMNIIQESMNIFGKDDKWDQLYQYSFRAIRQITLLHVSNSLYVFEKYFHELQNHILGESSSVVLHPAKDFSTTIGHTNTQLLIGMIKDNMELLNSITQKQIEGFFKLLVESDQRNPLYLDLLNILCKCEERPIQKNQNDLVSLLKTALDNNSNLFIIPSIEKDEPVVKMPSTGEIKSLKSFSETEHFIYMLTSIRFFASLCSGKNSLAIPFIQQLFPYDLVLKCIQDTKAPLSIRSAFANLMEYLYVDAIGIEEQPAIKLTRKWLATGAHIKSTAFEEYRARHKKLKDFIHGHFFVAGNRKLSPQSDQTFNYQLIKICYKLFLYRAYNPYGDDLEQKKLESYQDQEEISGIVNSLLKMLNSSNVGEEHFIESESNRTIIKIKNKISDIILYVLDMRIDVRISLYLDVYSAKEKDVDNTSNLDTILSRVEEKSKKIPFFQFDSEEHNFVPAMLSLLQYKNNETPIKALKMLLRSHMQEIELKNNLERLVLLTSPKLVQSYETIFNYYNKLNNLVNNATFSGSKHDSKEYKEFKSTVNGIVSDAKKYGPSAQSILRNLQIHELMITCLTKTYPENIKFNIFQKAVLVLTEFVRGNTENQVELFPHIQFFINIFSEKLDTSELLCEIVRDNRDLLMNIDEKLVHKYIDKVGDLGKLSWHLNFLRVLTRIGTSNIQRNQDIIAIYLSTERKDIIVLFNDDAGIEERKQRIENKEYKVSGSLLNYHINMLYLLCDCTLGTVKEAEVKIQSILSFEDCLSLLISENLIPLVRDPLMSLMNELYINTEKKSNDVLTNASIWRLFKRISQEIKYYVSCKGRNTCKLERDITYQLPPLKNDLPQEDDDIETEFYVSEKYIYSIVVPLLKNYFANYFSKESASKDSAENISEIISDIITQLIELYTFTANPKYREDISNCILEIRSRAALPISIETKFKELKKNRAITILPPNSVINPALTINAGNEDAKRFKTFIETLHFQSSEAIFSKLAKSFVEQYGGHFKCLIEVLQRIMSIGISKDLVETFVGAVETIKYAIKDQKPEFVVDTGIPELVLQLLTAEYDIVSHALKLSHEMLNSIETRKVVNTIVSSGSYESFFVAIRNRLRQSTYEVKEHFSLRKRSTTSSSFSSGKDNSQAKDVLLFLKLLCEGHFLPNQQMLYNQPFNSVSVNLVSECVEYVISLFKYLSNDSVDNFIQAFDTLNEMIQGPCIETSIELASSTRFLTVINEILARKVLDPEDGDIIDIPDDNIIHIDDVDCHLDVLDHELELLEKIIILLTSMLEGGNKISKNYIKKTIDFKALCKLMVIFRKGNVAFKNKLARILTIEKKPERLKEALRKSQNIGISIVILLKYLDFDFSIISSEYLDSNDKSIDQVDETGKVWLKFYNTKVGTIEVVRDNVLEKVHFKILKRCRHLQETTKNEFIESCDRSSPQTKVKSLFDWTYQIASVEMGHLKRLMDNPNGFNARGWKLTEKYWYHIRLGVFLLAVLINILVLATYTKQFDVVSGPVIVPGVSLDSQSPLYRNNYNYLAIGIIVEILGLILLGSNIGLAAIYLYFFLTLNIKKKFKLKMDENWSDVTRTKGFIYNVLLYALQDLYIWRIILFFWVILIGIFVTPLAYIVLTFEIIALSPDGLLDIILAIGQNYEKLFYTAVLTLFAVLLHTFLMFSFKYDQFKFNNTIVCTETLTCFMSIVNYGLRGGGFWEDITDAYPLDVPRIFIDLYFSLLIIILLVNVVFGIVLDSFSERREEKAELEQEKTGCCFICSHKKSRFDVRANEGISFEGHIKHEHNMWNYVFYLIYLENKDPSEYTGIEQYVAELAKKQYITFFPTLRSMTLERAESDETVEQKENATLKDQAFKIENLQHALQHHKRFSSYMSKDDEIVNALLDSKNIAARAGSSSASSSGGVGVGVNGVGVGAHRTLDEYSNLDYL</sequence>
<dbReference type="InterPro" id="IPR035910">
    <property type="entry name" value="RyR/IP3R_RIH_dom_sf"/>
</dbReference>
<organism evidence="16 17">
    <name type="scientific">Naegleria fowleri</name>
    <name type="common">Brain eating amoeba</name>
    <dbReference type="NCBI Taxonomy" id="5763"/>
    <lineage>
        <taxon>Eukaryota</taxon>
        <taxon>Discoba</taxon>
        <taxon>Heterolobosea</taxon>
        <taxon>Tetramitia</taxon>
        <taxon>Eutetramitia</taxon>
        <taxon>Vahlkampfiidae</taxon>
        <taxon>Naegleria</taxon>
    </lineage>
</organism>
<comment type="similarity">
    <text evidence="2">Belongs to the InsP3 receptor family.</text>
</comment>
<keyword evidence="17" id="KW-1185">Reference proteome</keyword>
<accession>A0A6A5BMM6</accession>
<dbReference type="PANTHER" id="PTHR13715:SF99">
    <property type="entry name" value="INOSITOL 1,4,5-TRISPHOSPHATE RECEPTOR-LIKE PROTEIN A"/>
    <property type="match status" value="1"/>
</dbReference>
<dbReference type="VEuPathDB" id="AmoebaDB:NfTy_043530"/>
<keyword evidence="8" id="KW-0406">Ion transport</keyword>
<dbReference type="Pfam" id="PF08454">
    <property type="entry name" value="RIH_assoc"/>
    <property type="match status" value="1"/>
</dbReference>
<evidence type="ECO:0000256" key="9">
    <source>
        <dbReference type="ARBA" id="ARBA00023136"/>
    </source>
</evidence>
<feature type="transmembrane region" description="Helical" evidence="14">
    <location>
        <begin position="2153"/>
        <end position="2185"/>
    </location>
</feature>
<dbReference type="InterPro" id="IPR013662">
    <property type="entry name" value="RIH_assoc-dom"/>
</dbReference>
<dbReference type="Gene3D" id="1.25.10.30">
    <property type="entry name" value="IP3 receptor type 1 binding core, RIH domain"/>
    <property type="match status" value="1"/>
</dbReference>
<dbReference type="SMART" id="SM00472">
    <property type="entry name" value="MIR"/>
    <property type="match status" value="4"/>
</dbReference>
<dbReference type="VEuPathDB" id="AmoebaDB:NF0114500"/>
<evidence type="ECO:0000256" key="11">
    <source>
        <dbReference type="ARBA" id="ARBA00023286"/>
    </source>
</evidence>
<dbReference type="SUPFAM" id="SSF100909">
    <property type="entry name" value="IP3 receptor type 1 binding core, domain 2"/>
    <property type="match status" value="2"/>
</dbReference>